<sequence length="331" mass="37620">MNDFQLTPKSGLISRQHLAVTYFPNSNSLRIKCYGKNGVVVNFPRELKYKLVRQLKDKIFELVPRDSHDSDSYERDNNKEIVSAKGITSFVLNEKEICFIPYMTGLQLSFGAVSVELVIKHAKFDENNDGNGVNIPSSPLADVVEYDENDKHDINSENLQANKRHHEEGVSFSSPSSTKKQKVSSPKAQSPVTMTKRQALENLMNKLNSFNVSIKEWGHLLTNHIAFAPVQQIPLKQLYESNNTICSQLSLPEFKTFTEILLLELEPSIQMIPRQGKDAAGKLLDPEFFYDVEKDTNEERVLIVGSLKGGRSGLRSCRKTHKQYFWKKPTK</sequence>
<dbReference type="AlphaFoldDB" id="A0A1B7TCD4"/>
<dbReference type="EMBL" id="LXPE01000018">
    <property type="protein sequence ID" value="OBA26404.1"/>
    <property type="molecule type" value="Genomic_DNA"/>
</dbReference>
<feature type="region of interest" description="Disordered" evidence="1">
    <location>
        <begin position="157"/>
        <end position="193"/>
    </location>
</feature>
<accession>A0A1B7TCD4</accession>
<evidence type="ECO:0000259" key="2">
    <source>
        <dbReference type="PROSITE" id="PS50006"/>
    </source>
</evidence>
<proteinExistence type="predicted"/>
<keyword evidence="4" id="KW-1185">Reference proteome</keyword>
<feature type="compositionally biased region" description="Polar residues" evidence="1">
    <location>
        <begin position="171"/>
        <end position="193"/>
    </location>
</feature>
<dbReference type="PROSITE" id="PS50006">
    <property type="entry name" value="FHA_DOMAIN"/>
    <property type="match status" value="1"/>
</dbReference>
<evidence type="ECO:0000256" key="1">
    <source>
        <dbReference type="SAM" id="MobiDB-lite"/>
    </source>
</evidence>
<comment type="caution">
    <text evidence="3">The sequence shown here is derived from an EMBL/GenBank/DDBJ whole genome shotgun (WGS) entry which is preliminary data.</text>
</comment>
<feature type="domain" description="FHA" evidence="2">
    <location>
        <begin position="1"/>
        <end position="46"/>
    </location>
</feature>
<dbReference type="OrthoDB" id="5348546at2759"/>
<organism evidence="3 4">
    <name type="scientific">Hanseniaspora valbyensis NRRL Y-1626</name>
    <dbReference type="NCBI Taxonomy" id="766949"/>
    <lineage>
        <taxon>Eukaryota</taxon>
        <taxon>Fungi</taxon>
        <taxon>Dikarya</taxon>
        <taxon>Ascomycota</taxon>
        <taxon>Saccharomycotina</taxon>
        <taxon>Saccharomycetes</taxon>
        <taxon>Saccharomycodales</taxon>
        <taxon>Saccharomycodaceae</taxon>
        <taxon>Hanseniaspora</taxon>
    </lineage>
</organism>
<dbReference type="Proteomes" id="UP000092321">
    <property type="component" value="Unassembled WGS sequence"/>
</dbReference>
<gene>
    <name evidence="3" type="ORF">HANVADRAFT_25276</name>
</gene>
<name>A0A1B7TCD4_9ASCO</name>
<evidence type="ECO:0000313" key="4">
    <source>
        <dbReference type="Proteomes" id="UP000092321"/>
    </source>
</evidence>
<dbReference type="InterPro" id="IPR000253">
    <property type="entry name" value="FHA_dom"/>
</dbReference>
<evidence type="ECO:0000313" key="3">
    <source>
        <dbReference type="EMBL" id="OBA26404.1"/>
    </source>
</evidence>
<reference evidence="4" key="1">
    <citation type="journal article" date="2016" name="Proc. Natl. Acad. Sci. U.S.A.">
        <title>Comparative genomics of biotechnologically important yeasts.</title>
        <authorList>
            <person name="Riley R."/>
            <person name="Haridas S."/>
            <person name="Wolfe K.H."/>
            <person name="Lopes M.R."/>
            <person name="Hittinger C.T."/>
            <person name="Goeker M."/>
            <person name="Salamov A.A."/>
            <person name="Wisecaver J.H."/>
            <person name="Long T.M."/>
            <person name="Calvey C.H."/>
            <person name="Aerts A.L."/>
            <person name="Barry K.W."/>
            <person name="Choi C."/>
            <person name="Clum A."/>
            <person name="Coughlan A.Y."/>
            <person name="Deshpande S."/>
            <person name="Douglass A.P."/>
            <person name="Hanson S.J."/>
            <person name="Klenk H.-P."/>
            <person name="LaButti K.M."/>
            <person name="Lapidus A."/>
            <person name="Lindquist E.A."/>
            <person name="Lipzen A.M."/>
            <person name="Meier-Kolthoff J.P."/>
            <person name="Ohm R.A."/>
            <person name="Otillar R.P."/>
            <person name="Pangilinan J.L."/>
            <person name="Peng Y."/>
            <person name="Rokas A."/>
            <person name="Rosa C.A."/>
            <person name="Scheuner C."/>
            <person name="Sibirny A.A."/>
            <person name="Slot J.C."/>
            <person name="Stielow J.B."/>
            <person name="Sun H."/>
            <person name="Kurtzman C.P."/>
            <person name="Blackwell M."/>
            <person name="Grigoriev I.V."/>
            <person name="Jeffries T.W."/>
        </authorList>
    </citation>
    <scope>NUCLEOTIDE SEQUENCE [LARGE SCALE GENOMIC DNA]</scope>
    <source>
        <strain evidence="4">NRRL Y-1626</strain>
    </source>
</reference>
<protein>
    <recommendedName>
        <fullName evidence="2">FHA domain-containing protein</fullName>
    </recommendedName>
</protein>